<evidence type="ECO:0000313" key="2">
    <source>
        <dbReference type="Proteomes" id="UP001149165"/>
    </source>
</evidence>
<reference evidence="1" key="2">
    <citation type="journal article" date="2023" name="IMA Fungus">
        <title>Comparative genomic study of the Penicillium genus elucidates a diverse pangenome and 15 lateral gene transfer events.</title>
        <authorList>
            <person name="Petersen C."/>
            <person name="Sorensen T."/>
            <person name="Nielsen M.R."/>
            <person name="Sondergaard T.E."/>
            <person name="Sorensen J.L."/>
            <person name="Fitzpatrick D.A."/>
            <person name="Frisvad J.C."/>
            <person name="Nielsen K.L."/>
        </authorList>
    </citation>
    <scope>NUCLEOTIDE SEQUENCE</scope>
    <source>
        <strain evidence="1">IBT 30069</strain>
    </source>
</reference>
<organism evidence="1 2">
    <name type="scientific">Penicillium angulare</name>
    <dbReference type="NCBI Taxonomy" id="116970"/>
    <lineage>
        <taxon>Eukaryota</taxon>
        <taxon>Fungi</taxon>
        <taxon>Dikarya</taxon>
        <taxon>Ascomycota</taxon>
        <taxon>Pezizomycotina</taxon>
        <taxon>Eurotiomycetes</taxon>
        <taxon>Eurotiomycetidae</taxon>
        <taxon>Eurotiales</taxon>
        <taxon>Aspergillaceae</taxon>
        <taxon>Penicillium</taxon>
    </lineage>
</organism>
<dbReference type="OrthoDB" id="5368615at2759"/>
<reference evidence="1" key="1">
    <citation type="submission" date="2022-11" db="EMBL/GenBank/DDBJ databases">
        <authorList>
            <person name="Petersen C."/>
        </authorList>
    </citation>
    <scope>NUCLEOTIDE SEQUENCE</scope>
    <source>
        <strain evidence="1">IBT 30069</strain>
    </source>
</reference>
<dbReference type="EMBL" id="JAPQKH010000003">
    <property type="protein sequence ID" value="KAJ5108601.1"/>
    <property type="molecule type" value="Genomic_DNA"/>
</dbReference>
<dbReference type="Proteomes" id="UP001149165">
    <property type="component" value="Unassembled WGS sequence"/>
</dbReference>
<keyword evidence="2" id="KW-1185">Reference proteome</keyword>
<protein>
    <submittedName>
        <fullName evidence="1">Uncharacterized protein</fullName>
    </submittedName>
</protein>
<gene>
    <name evidence="1" type="ORF">N7456_005276</name>
</gene>
<sequence>MVSSHQLIRNRATLVVPMSGVDFILFNAVPVIGTQGLGGCTVVIIASSQGAILAHIAPLPLPTLSDPKPLDRDPVGDQYVESMMSQVDDLYTLYRNWLQSATVRIICATRCAHNNQRADPELSHHVAMMESHLQSMGLRPRRIYYTIPVVRDVNRPTQGTAFVEAGPDGPIIYHENVRI</sequence>
<dbReference type="AlphaFoldDB" id="A0A9W9KK08"/>
<proteinExistence type="predicted"/>
<comment type="caution">
    <text evidence="1">The sequence shown here is derived from an EMBL/GenBank/DDBJ whole genome shotgun (WGS) entry which is preliminary data.</text>
</comment>
<evidence type="ECO:0000313" key="1">
    <source>
        <dbReference type="EMBL" id="KAJ5108601.1"/>
    </source>
</evidence>
<accession>A0A9W9KK08</accession>
<name>A0A9W9KK08_9EURO</name>